<keyword evidence="23" id="KW-0472">Membrane</keyword>
<feature type="domain" description="PI3K/PI4K catalytic" evidence="24">
    <location>
        <begin position="2184"/>
        <end position="2488"/>
    </location>
</feature>
<dbReference type="Gene3D" id="3.30.1010.10">
    <property type="entry name" value="Phosphatidylinositol 3-kinase Catalytic Subunit, Chain A, domain 4"/>
    <property type="match status" value="1"/>
</dbReference>
<evidence type="ECO:0000256" key="23">
    <source>
        <dbReference type="SAM" id="Phobius"/>
    </source>
</evidence>
<dbReference type="InterPro" id="IPR018936">
    <property type="entry name" value="PI3/4_kinase_CS"/>
</dbReference>
<dbReference type="InterPro" id="IPR011990">
    <property type="entry name" value="TPR-like_helical_dom_sf"/>
</dbReference>
<dbReference type="PROSITE" id="PS51190">
    <property type="entry name" value="FATC"/>
    <property type="match status" value="1"/>
</dbReference>
<evidence type="ECO:0000256" key="17">
    <source>
        <dbReference type="ARBA" id="ARBA00029679"/>
    </source>
</evidence>
<dbReference type="FunCoup" id="D5G6H4">
    <property type="interactions" value="1107"/>
</dbReference>
<dbReference type="InterPro" id="IPR012993">
    <property type="entry name" value="UME"/>
</dbReference>
<keyword evidence="14" id="KW-0539">Nucleus</keyword>
<keyword evidence="11" id="KW-0067">ATP-binding</keyword>
<feature type="transmembrane region" description="Helical" evidence="23">
    <location>
        <begin position="213"/>
        <end position="231"/>
    </location>
</feature>
<evidence type="ECO:0000256" key="6">
    <source>
        <dbReference type="ARBA" id="ARBA00022527"/>
    </source>
</evidence>
<dbReference type="GO" id="GO:0000077">
    <property type="term" value="P:DNA damage checkpoint signaling"/>
    <property type="evidence" value="ECO:0007669"/>
    <property type="project" value="TreeGrafter"/>
</dbReference>
<evidence type="ECO:0000256" key="16">
    <source>
        <dbReference type="ARBA" id="ARBA00025079"/>
    </source>
</evidence>
<keyword evidence="10" id="KW-0418">Kinase</keyword>
<feature type="region of interest" description="Disordered" evidence="22">
    <location>
        <begin position="502"/>
        <end position="521"/>
    </location>
</feature>
<evidence type="ECO:0000256" key="2">
    <source>
        <dbReference type="ARBA" id="ARBA00010769"/>
    </source>
</evidence>
<dbReference type="Pfam" id="PF08064">
    <property type="entry name" value="UME"/>
    <property type="match status" value="1"/>
</dbReference>
<comment type="similarity">
    <text evidence="2">Belongs to the PI3/PI4-kinase family. ATM subfamily.</text>
</comment>
<evidence type="ECO:0000256" key="11">
    <source>
        <dbReference type="ARBA" id="ARBA00022840"/>
    </source>
</evidence>
<keyword evidence="7" id="KW-0808">Transferase</keyword>
<protein>
    <recommendedName>
        <fullName evidence="5">Serine/threonine-protein kinase MEC1</fullName>
        <ecNumber evidence="4">2.7.11.1</ecNumber>
    </recommendedName>
    <alternativeName>
        <fullName evidence="19">ATR homolog</fullName>
    </alternativeName>
    <alternativeName>
        <fullName evidence="18">DNA-damage checkpoint kinase MEC1</fullName>
    </alternativeName>
    <alternativeName>
        <fullName evidence="17">Mitosis entry checkpoint protein 1</fullName>
    </alternativeName>
</protein>
<dbReference type="InterPro" id="IPR016024">
    <property type="entry name" value="ARM-type_fold"/>
</dbReference>
<dbReference type="SMART" id="SM00802">
    <property type="entry name" value="UME"/>
    <property type="match status" value="1"/>
</dbReference>
<dbReference type="OMA" id="SMYIGWC"/>
<dbReference type="SMART" id="SM01343">
    <property type="entry name" value="FATC"/>
    <property type="match status" value="1"/>
</dbReference>
<evidence type="ECO:0000256" key="1">
    <source>
        <dbReference type="ARBA" id="ARBA00004123"/>
    </source>
</evidence>
<keyword evidence="8" id="KW-0547">Nucleotide-binding</keyword>
<keyword evidence="28" id="KW-1185">Reference proteome</keyword>
<evidence type="ECO:0000259" key="26">
    <source>
        <dbReference type="PROSITE" id="PS51190"/>
    </source>
</evidence>
<evidence type="ECO:0000256" key="9">
    <source>
        <dbReference type="ARBA" id="ARBA00022763"/>
    </source>
</evidence>
<dbReference type="Gene3D" id="1.25.40.10">
    <property type="entry name" value="Tetratricopeptide repeat domain"/>
    <property type="match status" value="1"/>
</dbReference>
<dbReference type="Pfam" id="PF25385">
    <property type="entry name" value="HEAT_MEC1_N"/>
    <property type="match status" value="1"/>
</dbReference>
<dbReference type="InterPro" id="IPR014009">
    <property type="entry name" value="PIK_FAT"/>
</dbReference>
<evidence type="ECO:0000313" key="27">
    <source>
        <dbReference type="EMBL" id="CAZ80117.1"/>
    </source>
</evidence>
<keyword evidence="23" id="KW-1133">Transmembrane helix</keyword>
<dbReference type="InterPro" id="IPR036940">
    <property type="entry name" value="PI3/4_kinase_cat_sf"/>
</dbReference>
<evidence type="ECO:0000256" key="3">
    <source>
        <dbReference type="ARBA" id="ARBA00011370"/>
    </source>
</evidence>
<comment type="subcellular location">
    <subcellularLocation>
        <location evidence="1">Nucleus</location>
    </subcellularLocation>
</comment>
<evidence type="ECO:0000313" key="28">
    <source>
        <dbReference type="Proteomes" id="UP000006911"/>
    </source>
</evidence>
<comment type="catalytic activity">
    <reaction evidence="21">
        <text>L-seryl-[protein] + ATP = O-phospho-L-seryl-[protein] + ADP + H(+)</text>
        <dbReference type="Rhea" id="RHEA:17989"/>
        <dbReference type="Rhea" id="RHEA-COMP:9863"/>
        <dbReference type="Rhea" id="RHEA-COMP:11604"/>
        <dbReference type="ChEBI" id="CHEBI:15378"/>
        <dbReference type="ChEBI" id="CHEBI:29999"/>
        <dbReference type="ChEBI" id="CHEBI:30616"/>
        <dbReference type="ChEBI" id="CHEBI:83421"/>
        <dbReference type="ChEBI" id="CHEBI:456216"/>
        <dbReference type="EC" id="2.7.11.1"/>
    </reaction>
</comment>
<evidence type="ECO:0000256" key="19">
    <source>
        <dbReference type="ARBA" id="ARBA00033001"/>
    </source>
</evidence>
<evidence type="ECO:0000256" key="8">
    <source>
        <dbReference type="ARBA" id="ARBA00022741"/>
    </source>
</evidence>
<dbReference type="GO" id="GO:0000723">
    <property type="term" value="P:telomere maintenance"/>
    <property type="evidence" value="ECO:0007669"/>
    <property type="project" value="TreeGrafter"/>
</dbReference>
<comment type="catalytic activity">
    <reaction evidence="20">
        <text>L-threonyl-[protein] + ATP = O-phospho-L-threonyl-[protein] + ADP + H(+)</text>
        <dbReference type="Rhea" id="RHEA:46608"/>
        <dbReference type="Rhea" id="RHEA-COMP:11060"/>
        <dbReference type="Rhea" id="RHEA-COMP:11605"/>
        <dbReference type="ChEBI" id="CHEBI:15378"/>
        <dbReference type="ChEBI" id="CHEBI:30013"/>
        <dbReference type="ChEBI" id="CHEBI:30616"/>
        <dbReference type="ChEBI" id="CHEBI:61977"/>
        <dbReference type="ChEBI" id="CHEBI:456216"/>
        <dbReference type="EC" id="2.7.11.1"/>
    </reaction>
</comment>
<gene>
    <name evidence="27" type="ORF">GSTUM_00004484001</name>
</gene>
<organism evidence="27 28">
    <name type="scientific">Tuber melanosporum (strain Mel28)</name>
    <name type="common">Perigord black truffle</name>
    <dbReference type="NCBI Taxonomy" id="656061"/>
    <lineage>
        <taxon>Eukaryota</taxon>
        <taxon>Fungi</taxon>
        <taxon>Dikarya</taxon>
        <taxon>Ascomycota</taxon>
        <taxon>Pezizomycotina</taxon>
        <taxon>Pezizomycetes</taxon>
        <taxon>Pezizales</taxon>
        <taxon>Tuberaceae</taxon>
        <taxon>Tuber</taxon>
    </lineage>
</organism>
<dbReference type="Pfam" id="PF00454">
    <property type="entry name" value="PI3_PI4_kinase"/>
    <property type="match status" value="1"/>
</dbReference>
<dbReference type="GeneID" id="9181202"/>
<dbReference type="SMART" id="SM00146">
    <property type="entry name" value="PI3Kc"/>
    <property type="match status" value="1"/>
</dbReference>
<dbReference type="InterPro" id="IPR000403">
    <property type="entry name" value="PI3/4_kinase_cat_dom"/>
</dbReference>
<dbReference type="Pfam" id="PF25030">
    <property type="entry name" value="M-HEAT_ATR"/>
    <property type="match status" value="1"/>
</dbReference>
<dbReference type="HOGENOM" id="CLU_000178_4_1_1"/>
<dbReference type="GO" id="GO:0005694">
    <property type="term" value="C:chromosome"/>
    <property type="evidence" value="ECO:0007669"/>
    <property type="project" value="TreeGrafter"/>
</dbReference>
<dbReference type="GO" id="GO:0004674">
    <property type="term" value="F:protein serine/threonine kinase activity"/>
    <property type="evidence" value="ECO:0007669"/>
    <property type="project" value="UniProtKB-KW"/>
</dbReference>
<keyword evidence="23" id="KW-0812">Transmembrane</keyword>
<feature type="domain" description="FAT" evidence="25">
    <location>
        <begin position="1497"/>
        <end position="2071"/>
    </location>
</feature>
<dbReference type="SUPFAM" id="SSF48371">
    <property type="entry name" value="ARM repeat"/>
    <property type="match status" value="1"/>
</dbReference>
<keyword evidence="12" id="KW-0156">Chromatin regulator</keyword>
<comment type="subunit">
    <text evidence="3">Associates with DNA double-strand breaks.</text>
</comment>
<dbReference type="EMBL" id="FN430009">
    <property type="protein sequence ID" value="CAZ80117.1"/>
    <property type="molecule type" value="Genomic_DNA"/>
</dbReference>
<keyword evidence="15" id="KW-0469">Meiosis</keyword>
<dbReference type="PROSITE" id="PS51189">
    <property type="entry name" value="FAT"/>
    <property type="match status" value="1"/>
</dbReference>
<evidence type="ECO:0000256" key="12">
    <source>
        <dbReference type="ARBA" id="ARBA00022853"/>
    </source>
</evidence>
<keyword evidence="13" id="KW-0234">DNA repair</keyword>
<evidence type="ECO:0000256" key="4">
    <source>
        <dbReference type="ARBA" id="ARBA00012513"/>
    </source>
</evidence>
<dbReference type="SUPFAM" id="SSF56112">
    <property type="entry name" value="Protein kinase-like (PK-like)"/>
    <property type="match status" value="1"/>
</dbReference>
<dbReference type="InParanoid" id="D5G6H4"/>
<reference evidence="27 28" key="1">
    <citation type="journal article" date="2010" name="Nature">
        <title>Perigord black truffle genome uncovers evolutionary origins and mechanisms of symbiosis.</title>
        <authorList>
            <person name="Martin F."/>
            <person name="Kohler A."/>
            <person name="Murat C."/>
            <person name="Balestrini R."/>
            <person name="Coutinho P.M."/>
            <person name="Jaillon O."/>
            <person name="Montanini B."/>
            <person name="Morin E."/>
            <person name="Noel B."/>
            <person name="Percudani R."/>
            <person name="Porcel B."/>
            <person name="Rubini A."/>
            <person name="Amicucci A."/>
            <person name="Amselem J."/>
            <person name="Anthouard V."/>
            <person name="Arcioni S."/>
            <person name="Artiguenave F."/>
            <person name="Aury J.M."/>
            <person name="Ballario P."/>
            <person name="Bolchi A."/>
            <person name="Brenna A."/>
            <person name="Brun A."/>
            <person name="Buee M."/>
            <person name="Cantarel B."/>
            <person name="Chevalier G."/>
            <person name="Couloux A."/>
            <person name="Da Silva C."/>
            <person name="Denoeud F."/>
            <person name="Duplessis S."/>
            <person name="Ghignone S."/>
            <person name="Hilselberger B."/>
            <person name="Iotti M."/>
            <person name="Marcais B."/>
            <person name="Mello A."/>
            <person name="Miranda M."/>
            <person name="Pacioni G."/>
            <person name="Quesneville H."/>
            <person name="Riccioni C."/>
            <person name="Ruotolo R."/>
            <person name="Splivallo R."/>
            <person name="Stocchi V."/>
            <person name="Tisserant E."/>
            <person name="Viscomi A.R."/>
            <person name="Zambonelli A."/>
            <person name="Zampieri E."/>
            <person name="Henrissat B."/>
            <person name="Lebrun M.H."/>
            <person name="Paolocci F."/>
            <person name="Bonfante P."/>
            <person name="Ottonello S."/>
            <person name="Wincker P."/>
        </authorList>
    </citation>
    <scope>NUCLEOTIDE SEQUENCE [LARGE SCALE GENOMIC DNA]</scope>
    <source>
        <strain evidence="27 28">Mel28</strain>
    </source>
</reference>
<evidence type="ECO:0000256" key="22">
    <source>
        <dbReference type="SAM" id="MobiDB-lite"/>
    </source>
</evidence>
<dbReference type="eggNOG" id="KOG0890">
    <property type="taxonomic scope" value="Eukaryota"/>
</dbReference>
<evidence type="ECO:0000256" key="13">
    <source>
        <dbReference type="ARBA" id="ARBA00023204"/>
    </source>
</evidence>
<evidence type="ECO:0000256" key="10">
    <source>
        <dbReference type="ARBA" id="ARBA00022777"/>
    </source>
</evidence>
<comment type="function">
    <text evidence="16">Serine/threonine protein kinase which activates checkpoint signaling upon genotoxic stresses such as ionizing radiation (IR), ultraviolet light (UV), or DNA replication stalling, thereby acting as a DNA damage sensor. Recognizes the substrate consensus sequence [ST]-Q. Phosphorylates histone H2A to form H2AS128ph (gamma-H2A) at sites of DNA damage, involved in the regulation of DNA damage response mechanism. Required for the control of telomere length and genome stability.</text>
</comment>
<dbReference type="InterPro" id="IPR056802">
    <property type="entry name" value="ATR-like_M-HEAT"/>
</dbReference>
<dbReference type="RefSeq" id="XP_002835960.1">
    <property type="nucleotide sequence ID" value="XM_002835914.1"/>
</dbReference>
<dbReference type="InterPro" id="IPR003151">
    <property type="entry name" value="PIK-rel_kinase_FAT"/>
</dbReference>
<proteinExistence type="inferred from homology"/>
<dbReference type="PANTHER" id="PTHR11139">
    <property type="entry name" value="ATAXIA TELANGIECTASIA MUTATED ATM -RELATED"/>
    <property type="match status" value="1"/>
</dbReference>
<evidence type="ECO:0000259" key="24">
    <source>
        <dbReference type="PROSITE" id="PS50290"/>
    </source>
</evidence>
<dbReference type="Pfam" id="PF02260">
    <property type="entry name" value="FATC"/>
    <property type="match status" value="1"/>
</dbReference>
<dbReference type="InterPro" id="IPR011009">
    <property type="entry name" value="Kinase-like_dom_sf"/>
</dbReference>
<dbReference type="PANTHER" id="PTHR11139:SF125">
    <property type="entry name" value="SERINE_THREONINE-PROTEIN KINASE MEC1"/>
    <property type="match status" value="1"/>
</dbReference>
<evidence type="ECO:0000259" key="25">
    <source>
        <dbReference type="PROSITE" id="PS51189"/>
    </source>
</evidence>
<dbReference type="Proteomes" id="UP000006911">
    <property type="component" value="Unassembled WGS sequence"/>
</dbReference>
<dbReference type="CDD" id="cd00892">
    <property type="entry name" value="PIKKc_ATR"/>
    <property type="match status" value="1"/>
</dbReference>
<dbReference type="InterPro" id="IPR050517">
    <property type="entry name" value="DDR_Repair_Kinase"/>
</dbReference>
<evidence type="ECO:0000256" key="21">
    <source>
        <dbReference type="ARBA" id="ARBA00048679"/>
    </source>
</evidence>
<dbReference type="GO" id="GO:0005524">
    <property type="term" value="F:ATP binding"/>
    <property type="evidence" value="ECO:0007669"/>
    <property type="project" value="UniProtKB-KW"/>
</dbReference>
<evidence type="ECO:0000256" key="20">
    <source>
        <dbReference type="ARBA" id="ARBA00047899"/>
    </source>
</evidence>
<dbReference type="InterPro" id="IPR058681">
    <property type="entry name" value="HEAT_MEC1_N"/>
</dbReference>
<evidence type="ECO:0000256" key="14">
    <source>
        <dbReference type="ARBA" id="ARBA00023242"/>
    </source>
</evidence>
<dbReference type="InterPro" id="IPR057564">
    <property type="entry name" value="HEAT_ATR"/>
</dbReference>
<dbReference type="EC" id="2.7.11.1" evidence="4"/>
<dbReference type="STRING" id="656061.D5G6H4"/>
<dbReference type="Gene3D" id="1.10.1070.11">
    <property type="entry name" value="Phosphatidylinositol 3-/4-kinase, catalytic domain"/>
    <property type="match status" value="1"/>
</dbReference>
<evidence type="ECO:0000256" key="18">
    <source>
        <dbReference type="ARBA" id="ARBA00030459"/>
    </source>
</evidence>
<dbReference type="Pfam" id="PF02259">
    <property type="entry name" value="FAT"/>
    <property type="match status" value="1"/>
</dbReference>
<dbReference type="InterPro" id="IPR003152">
    <property type="entry name" value="FATC_dom"/>
</dbReference>
<sequence>MSARRKRIAAVGAMAPPPVPIADYASIAGSSQQQPPSSIAVIFQNLPKTGNGSPGPDFLQQLFAEVISHEVTDPTGSSSLEDTLLVNYKVITAVVDAGVSVLLREDPFAPTQNLTEQASNSLLVLRLTIKETPLVLFRPPPESTAESEQPLLYLWLLSKLLPLLGHGPAESLVQELLETIYAVFYAAANLPKEWKSVMIMVGYFRSCVNCNHFSFFFLFSLLFPFLSFLHLREYAFTNIIIKLETNLCELLELPEKCFTVDPLMLPEGFKRFSRQMVSFAIRDADHAAFLVVHLFSAISALPARHSDVPPFRSVSDSLIYFAQEMQNLWMSLNTWESLPVLYEKVGTIRLKMLETLANSLGDVVKTRYGRSRIKGVCLLAVRCVGDVLTMSISQINQSAESTLAKIILGLLCAAEVSTTIHQALRERIYPPIILIMSDRGEDGWGLLTDDLRVAMLRLVVSFADDLVILERANKCLQLATEGRWVFKDEKLQEFSQHLHSIRGTRPEEELDNNVGPRKRPRLFKGEPSTEACALTFDVYKLLGHQDADDLQGLSLVAVEGFKRLEEEERCTALKSLGFLSCALAGTLTRVSESFGVRKGLNLYKCSYCDADTLQAIASERSYAQGGEELFKTLEVIQKLEAFQASTSVRVWAMISLRRLLNHTRDLARLDLAETAMGKWCLNALQSSRRLLRVAAGRTLPSYVTFKHGEELLRTNRIVIIEFLRTLSDNDEGQLQETCVLAWSQFGRVSSDEELNLALIRLVEYLGHSSSFILGLAFNEIQSLARTHGVTPGKMFSPFWPSISVGVVKQLQSKPQIAQLLSEVVGMELSDFLKTTQGHTVPYLILWKRPELVERVAQACKTDVVSLALSNMAHILALLLPQEADNVEAFTLHLLAHATAEFKDISLGEIARPDAMSLATELLKAAVDADEDRKIRIFYALRLVAALTYKKVAGTRRNKEIDHLEVFFEANVLGIFATFNDYLKDIKGKLSTPEKIRIMRAIEEMMELARGSVSSAVPQICACLQEALEFEPLRASAFSAWAVMMRVLEPAESAPLLGQTFSVVLQYWDSLEQTSQAKAVEMIKELFEKIGIIGQSLDIIPSLAAIPALAPFEGRLRAMRTLEIRDHYHLLARRCRHENVSVVEQALAELSEFLKQHQDFIHTAAINEQPDVVVPELIRTLLDVIVSFKDSNSSSKPRIEHLCTECLGLIGAVDPNRVEAPRDKRDMMVLHNFNRADESIAFVTFFLEERLVKAFLSATDTKAQGFLAFGMQELLKFIDVESTVILRSRHDGPGPTAQTGQQRWDSFSQTAKSILTPFLRSRYSLQINNSVQPCSYPVFSLKITHRAWLTKWLLDLLSKSTGDNAANIFTVCKSIVKGQDISISMFLLPYVTLNVIIGGRDLDRENIVKEIHAVLAPAHKNPLEKQMARETLRQCSDTVFQLVDHLTRWLRDKKQFNLNLKNQQARQRNGTFASEEIYDQDIAISRVEDVISAIPSDTMSLRSVECNSYARALFYWEQHIRKVRAAEEEVPMDPLYEQLQRIYTQIDEPDGIEGISTKLHVLNFDQQILEHRKAGRWTAAQSWYEILLSEKPDDSEAQINLLDCLRESGQHEMLLSQAEGMMEKYPNTQPRILRYAVEAAWISGKWDVLERNLAKSNEHTENLYELRVGNALLALSRHDSGTFAKAISLARECVLGGLTESFTGSLRQCHESMVKLHALSELEEISTALAGKDFGKDVLASNLRRRLDVLGTYSKDKQHLLALRRAAFVLSSAPELVKDSVASTWLIGARLARKSGQISQSFNSVLHASRLGAPLATVEHAKLLWLGGQHRKAISSLEGAITSNLLQGSSQEQLHDSSVHNSGVHPQPQSYVKAKASLLLARWLDGAGQTHSTEIVSKYCTAKDSHVRWEQGHYYIGRHYNRLYEVEKALPPIKQTQPFIYGEYARLVCQNYLRALMFGTKYIFQTMPKLLTLWLTLGEIVNQNIDAKYGNEEFRSHIQRERGKCLKLLHTSIKRYSERLPPWVFLTALPQMLSRIAHPQESVYELLQSIIVKVVAGNPQQALWSLTAVCRSTARERAQRGSLIMTHLKDALKKNREESDLDVRSLILQATKLTDQLLHISNVELTGLKAPATISIKEHGFNHKCAPCALVVPTQVMLAVTLPSVPDTVKTHLPFPSHQPTILKIEEEADVMNSLQKPRKIKIRGTDGRLYGFLCKPKDDLRKDARLMEFNNMINRFLKKDPDSSRRRMYIRTYSVTPLNEECGLIEWVNGVRTLREILLTYYKSKKMIVDYPKIRQRLEIDGSQATRVAIFTDEILPKFPPVFHEWFAELFSEPSAWLASRLAYSRTSAVMSMVGYVLGLGDRHGENILFDESTGDTLHVDFNCLFDKGLSFEKPEKVPFRLTQNMVDALGVTGYEGVFRRTCENAMRVLRINEDTLLTLLETFIHDPAVDMVKKARRKPVNAKIPDTPKAVLESIQSKLQGLYRDETMPLSVEGQVEQLLKEAVDPANLCAMYIGWCAFF</sequence>
<keyword evidence="9" id="KW-0227">DNA damage</keyword>
<evidence type="ECO:0000256" key="7">
    <source>
        <dbReference type="ARBA" id="ARBA00022679"/>
    </source>
</evidence>
<dbReference type="GO" id="GO:0005634">
    <property type="term" value="C:nucleus"/>
    <property type="evidence" value="ECO:0007669"/>
    <property type="project" value="UniProtKB-SubCell"/>
</dbReference>
<dbReference type="Pfam" id="PF23593">
    <property type="entry name" value="HEAT_ATR"/>
    <property type="match status" value="1"/>
</dbReference>
<feature type="domain" description="FATC" evidence="26">
    <location>
        <begin position="2489"/>
        <end position="2521"/>
    </location>
</feature>
<keyword evidence="6" id="KW-0723">Serine/threonine-protein kinase</keyword>
<evidence type="ECO:0000256" key="5">
    <source>
        <dbReference type="ARBA" id="ARBA00021345"/>
    </source>
</evidence>
<dbReference type="PROSITE" id="PS50290">
    <property type="entry name" value="PI3_4_KINASE_3"/>
    <property type="match status" value="1"/>
</dbReference>
<accession>D5G6H4</accession>
<evidence type="ECO:0000256" key="15">
    <source>
        <dbReference type="ARBA" id="ARBA00023254"/>
    </source>
</evidence>
<dbReference type="FunFam" id="1.10.1070.11:FF:000031">
    <property type="entry name" value="Phosphatidyl inositol 3-kinase"/>
    <property type="match status" value="1"/>
</dbReference>
<dbReference type="KEGG" id="tml:GSTUM_00004484001"/>
<name>D5G6H4_TUBMM</name>
<dbReference type="PROSITE" id="PS00916">
    <property type="entry name" value="PI3_4_KINASE_2"/>
    <property type="match status" value="1"/>
</dbReference>
<dbReference type="GO" id="GO:0006281">
    <property type="term" value="P:DNA repair"/>
    <property type="evidence" value="ECO:0007669"/>
    <property type="project" value="UniProtKB-KW"/>
</dbReference>